<proteinExistence type="predicted"/>
<gene>
    <name evidence="3" type="ORF">GPUH_LOCUS10432</name>
</gene>
<reference evidence="5" key="1">
    <citation type="submission" date="2016-06" db="UniProtKB">
        <authorList>
            <consortium name="WormBaseParasite"/>
        </authorList>
    </citation>
    <scope>IDENTIFICATION</scope>
</reference>
<evidence type="ECO:0000313" key="4">
    <source>
        <dbReference type="Proteomes" id="UP000271098"/>
    </source>
</evidence>
<dbReference type="AlphaFoldDB" id="A0A183DNZ1"/>
<dbReference type="Proteomes" id="UP000271098">
    <property type="component" value="Unassembled WGS sequence"/>
</dbReference>
<feature type="region of interest" description="Disordered" evidence="1">
    <location>
        <begin position="1"/>
        <end position="52"/>
    </location>
</feature>
<dbReference type="EMBL" id="UYRT01077971">
    <property type="protein sequence ID" value="VDN17434.1"/>
    <property type="molecule type" value="Genomic_DNA"/>
</dbReference>
<evidence type="ECO:0000313" key="3">
    <source>
        <dbReference type="EMBL" id="VDN17434.1"/>
    </source>
</evidence>
<protein>
    <submittedName>
        <fullName evidence="3 5">Uncharacterized protein</fullName>
    </submittedName>
</protein>
<evidence type="ECO:0000256" key="2">
    <source>
        <dbReference type="SAM" id="Phobius"/>
    </source>
</evidence>
<keyword evidence="2" id="KW-1133">Transmembrane helix</keyword>
<dbReference type="WBParaSite" id="GPUH_0001044501-mRNA-1">
    <property type="protein sequence ID" value="GPUH_0001044501-mRNA-1"/>
    <property type="gene ID" value="GPUH_0001044501"/>
</dbReference>
<dbReference type="Pfam" id="PF03134">
    <property type="entry name" value="TB2_DP1_HVA22"/>
    <property type="match status" value="1"/>
</dbReference>
<keyword evidence="2" id="KW-0812">Transmembrane</keyword>
<evidence type="ECO:0000256" key="1">
    <source>
        <dbReference type="SAM" id="MobiDB-lite"/>
    </source>
</evidence>
<keyword evidence="4" id="KW-1185">Reference proteome</keyword>
<feature type="compositionally biased region" description="Low complexity" evidence="1">
    <location>
        <begin position="13"/>
        <end position="23"/>
    </location>
</feature>
<accession>A0A183DNZ1</accession>
<reference evidence="3 4" key="2">
    <citation type="submission" date="2018-11" db="EMBL/GenBank/DDBJ databases">
        <authorList>
            <consortium name="Pathogen Informatics"/>
        </authorList>
    </citation>
    <scope>NUCLEOTIDE SEQUENCE [LARGE SCALE GENOMIC DNA]</scope>
</reference>
<sequence>MASRKRIASPITASSSSASSSDSEGPKATSGSAKKAERNGDNSVTGSASPEKDPSISNLLKLLQAGHQFVIRNVLYNRDYGYIDATFRFIQRHTSITREQVQCLSAHKRGMRKRRKHWLIYWTVFSFFTLQDYYTECLTRLFPPLLLLKAQGSFFPNF</sequence>
<name>A0A183DNZ1_9BILA</name>
<feature type="transmembrane region" description="Helical" evidence="2">
    <location>
        <begin position="118"/>
        <end position="134"/>
    </location>
</feature>
<dbReference type="OrthoDB" id="5833712at2759"/>
<keyword evidence="2" id="KW-0472">Membrane</keyword>
<organism evidence="5">
    <name type="scientific">Gongylonema pulchrum</name>
    <dbReference type="NCBI Taxonomy" id="637853"/>
    <lineage>
        <taxon>Eukaryota</taxon>
        <taxon>Metazoa</taxon>
        <taxon>Ecdysozoa</taxon>
        <taxon>Nematoda</taxon>
        <taxon>Chromadorea</taxon>
        <taxon>Rhabditida</taxon>
        <taxon>Spirurina</taxon>
        <taxon>Spiruromorpha</taxon>
        <taxon>Spiruroidea</taxon>
        <taxon>Gongylonematidae</taxon>
        <taxon>Gongylonema</taxon>
    </lineage>
</organism>
<evidence type="ECO:0000313" key="5">
    <source>
        <dbReference type="WBParaSite" id="GPUH_0001044501-mRNA-1"/>
    </source>
</evidence>
<dbReference type="InterPro" id="IPR004345">
    <property type="entry name" value="TB2_DP1_HVA22"/>
</dbReference>